<evidence type="ECO:0000313" key="3">
    <source>
        <dbReference type="Proteomes" id="UP001195483"/>
    </source>
</evidence>
<dbReference type="Proteomes" id="UP001195483">
    <property type="component" value="Unassembled WGS sequence"/>
</dbReference>
<name>A0AAE0W232_9BIVA</name>
<reference evidence="2" key="1">
    <citation type="journal article" date="2021" name="Genome Biol. Evol.">
        <title>A High-Quality Reference Genome for a Parasitic Bivalve with Doubly Uniparental Inheritance (Bivalvia: Unionida).</title>
        <authorList>
            <person name="Smith C.H."/>
        </authorList>
    </citation>
    <scope>NUCLEOTIDE SEQUENCE</scope>
    <source>
        <strain evidence="2">CHS0354</strain>
    </source>
</reference>
<evidence type="ECO:0000313" key="2">
    <source>
        <dbReference type="EMBL" id="KAK3598304.1"/>
    </source>
</evidence>
<feature type="region of interest" description="Disordered" evidence="1">
    <location>
        <begin position="192"/>
        <end position="225"/>
    </location>
</feature>
<protein>
    <submittedName>
        <fullName evidence="2">Uncharacterized protein</fullName>
    </submittedName>
</protein>
<accession>A0AAE0W232</accession>
<proteinExistence type="predicted"/>
<evidence type="ECO:0000256" key="1">
    <source>
        <dbReference type="SAM" id="MobiDB-lite"/>
    </source>
</evidence>
<dbReference type="AlphaFoldDB" id="A0AAE0W232"/>
<comment type="caution">
    <text evidence="2">The sequence shown here is derived from an EMBL/GenBank/DDBJ whole genome shotgun (WGS) entry which is preliminary data.</text>
</comment>
<gene>
    <name evidence="2" type="ORF">CHS0354_029214</name>
</gene>
<feature type="compositionally biased region" description="Polar residues" evidence="1">
    <location>
        <begin position="193"/>
        <end position="203"/>
    </location>
</feature>
<reference evidence="2" key="2">
    <citation type="journal article" date="2021" name="Genome Biol. Evol.">
        <title>Developing a high-quality reference genome for a parasitic bivalve with doubly uniparental inheritance (Bivalvia: Unionida).</title>
        <authorList>
            <person name="Smith C.H."/>
        </authorList>
    </citation>
    <scope>NUCLEOTIDE SEQUENCE</scope>
    <source>
        <strain evidence="2">CHS0354</strain>
        <tissue evidence="2">Mantle</tissue>
    </source>
</reference>
<reference evidence="2" key="3">
    <citation type="submission" date="2023-05" db="EMBL/GenBank/DDBJ databases">
        <authorList>
            <person name="Smith C.H."/>
        </authorList>
    </citation>
    <scope>NUCLEOTIDE SEQUENCE</scope>
    <source>
        <strain evidence="2">CHS0354</strain>
        <tissue evidence="2">Mantle</tissue>
    </source>
</reference>
<feature type="non-terminal residue" evidence="2">
    <location>
        <position position="1"/>
    </location>
</feature>
<organism evidence="2 3">
    <name type="scientific">Potamilus streckersoni</name>
    <dbReference type="NCBI Taxonomy" id="2493646"/>
    <lineage>
        <taxon>Eukaryota</taxon>
        <taxon>Metazoa</taxon>
        <taxon>Spiralia</taxon>
        <taxon>Lophotrochozoa</taxon>
        <taxon>Mollusca</taxon>
        <taxon>Bivalvia</taxon>
        <taxon>Autobranchia</taxon>
        <taxon>Heteroconchia</taxon>
        <taxon>Palaeoheterodonta</taxon>
        <taxon>Unionida</taxon>
        <taxon>Unionoidea</taxon>
        <taxon>Unionidae</taxon>
        <taxon>Ambleminae</taxon>
        <taxon>Lampsilini</taxon>
        <taxon>Potamilus</taxon>
    </lineage>
</organism>
<sequence>IYERALLCLNSLLPIEDDTNDWYLSLVYDYDRAMTMSQSICARLSLWRNLTCVDEGIPRVMKCMRWTTQTAVAHFYRLHNASISGADNRDTAEIYGCLISAGTANCFRRQLTSCPKKIRKLLYDYYMMLSGRCRQIAAIHADKSKANDTTDDNDIGPEQTTITQVVPDDSRAEPDRTADTTTTSAAIPEKITTRTLVRSTAQPRNLEDEKAKIRSRNKMGDASKSTGKNIAADICLHHIWIKSFVLSISLILVFDF</sequence>
<keyword evidence="3" id="KW-1185">Reference proteome</keyword>
<dbReference type="EMBL" id="JAEAOA010001753">
    <property type="protein sequence ID" value="KAK3598304.1"/>
    <property type="molecule type" value="Genomic_DNA"/>
</dbReference>